<evidence type="ECO:0000256" key="1">
    <source>
        <dbReference type="SAM" id="MobiDB-lite"/>
    </source>
</evidence>
<keyword evidence="3" id="KW-1185">Reference proteome</keyword>
<evidence type="ECO:0000313" key="2">
    <source>
        <dbReference type="EMBL" id="QCD87521.1"/>
    </source>
</evidence>
<evidence type="ECO:0000313" key="3">
    <source>
        <dbReference type="Proteomes" id="UP000501690"/>
    </source>
</evidence>
<dbReference type="AlphaFoldDB" id="A0A4D6LFZ4"/>
<organism evidence="2 3">
    <name type="scientific">Vigna unguiculata</name>
    <name type="common">Cowpea</name>
    <dbReference type="NCBI Taxonomy" id="3917"/>
    <lineage>
        <taxon>Eukaryota</taxon>
        <taxon>Viridiplantae</taxon>
        <taxon>Streptophyta</taxon>
        <taxon>Embryophyta</taxon>
        <taxon>Tracheophyta</taxon>
        <taxon>Spermatophyta</taxon>
        <taxon>Magnoliopsida</taxon>
        <taxon>eudicotyledons</taxon>
        <taxon>Gunneridae</taxon>
        <taxon>Pentapetalae</taxon>
        <taxon>rosids</taxon>
        <taxon>fabids</taxon>
        <taxon>Fabales</taxon>
        <taxon>Fabaceae</taxon>
        <taxon>Papilionoideae</taxon>
        <taxon>50 kb inversion clade</taxon>
        <taxon>NPAAA clade</taxon>
        <taxon>indigoferoid/millettioid clade</taxon>
        <taxon>Phaseoleae</taxon>
        <taxon>Vigna</taxon>
    </lineage>
</organism>
<accession>A0A4D6LFZ4</accession>
<name>A0A4D6LFZ4_VIGUN</name>
<feature type="region of interest" description="Disordered" evidence="1">
    <location>
        <begin position="53"/>
        <end position="75"/>
    </location>
</feature>
<gene>
    <name evidence="2" type="ORF">DEO72_LG3g2057</name>
</gene>
<dbReference type="EMBL" id="CP039347">
    <property type="protein sequence ID" value="QCD87521.1"/>
    <property type="molecule type" value="Genomic_DNA"/>
</dbReference>
<dbReference type="PROSITE" id="PS51257">
    <property type="entry name" value="PROKAR_LIPOPROTEIN"/>
    <property type="match status" value="1"/>
</dbReference>
<reference evidence="2 3" key="1">
    <citation type="submission" date="2019-04" db="EMBL/GenBank/DDBJ databases">
        <title>An improved genome assembly and genetic linkage map for asparagus bean, Vigna unguiculata ssp. sesquipedialis.</title>
        <authorList>
            <person name="Xia Q."/>
            <person name="Zhang R."/>
            <person name="Dong Y."/>
        </authorList>
    </citation>
    <scope>NUCLEOTIDE SEQUENCE [LARGE SCALE GENOMIC DNA]</scope>
    <source>
        <tissue evidence="2">Leaf</tissue>
    </source>
</reference>
<sequence>MVVVRVATTRGRFPWCLRDPVAVVGAVMASCMSHGTLPARGRRRSRIKDDLTPVSTSTMTGVPDDGLRPSKTVWS</sequence>
<protein>
    <submittedName>
        <fullName evidence="2">Uncharacterized protein</fullName>
    </submittedName>
</protein>
<dbReference type="Proteomes" id="UP000501690">
    <property type="component" value="Linkage Group LG3"/>
</dbReference>
<proteinExistence type="predicted"/>